<dbReference type="GO" id="GO:0005886">
    <property type="term" value="C:plasma membrane"/>
    <property type="evidence" value="ECO:0007669"/>
    <property type="project" value="TreeGrafter"/>
</dbReference>
<dbReference type="PROSITE" id="PS51205">
    <property type="entry name" value="VPS9"/>
    <property type="match status" value="1"/>
</dbReference>
<feature type="repeat" description="ANK" evidence="1">
    <location>
        <begin position="232"/>
        <end position="264"/>
    </location>
</feature>
<organism evidence="3 4">
    <name type="scientific">Allacma fusca</name>
    <dbReference type="NCBI Taxonomy" id="39272"/>
    <lineage>
        <taxon>Eukaryota</taxon>
        <taxon>Metazoa</taxon>
        <taxon>Ecdysozoa</taxon>
        <taxon>Arthropoda</taxon>
        <taxon>Hexapoda</taxon>
        <taxon>Collembola</taxon>
        <taxon>Symphypleona</taxon>
        <taxon>Sminthuridae</taxon>
        <taxon>Allacma</taxon>
    </lineage>
</organism>
<feature type="repeat" description="ANK" evidence="1">
    <location>
        <begin position="199"/>
        <end position="231"/>
    </location>
</feature>
<dbReference type="SMART" id="SM00248">
    <property type="entry name" value="ANK"/>
    <property type="match status" value="5"/>
</dbReference>
<evidence type="ECO:0000313" key="3">
    <source>
        <dbReference type="EMBL" id="CAG7721442.1"/>
    </source>
</evidence>
<feature type="repeat" description="ANK" evidence="1">
    <location>
        <begin position="265"/>
        <end position="286"/>
    </location>
</feature>
<dbReference type="PROSITE" id="PS50088">
    <property type="entry name" value="ANK_REPEAT"/>
    <property type="match status" value="5"/>
</dbReference>
<feature type="domain" description="VPS9" evidence="2">
    <location>
        <begin position="1"/>
        <end position="95"/>
    </location>
</feature>
<dbReference type="GO" id="GO:0030133">
    <property type="term" value="C:transport vesicle"/>
    <property type="evidence" value="ECO:0007669"/>
    <property type="project" value="TreeGrafter"/>
</dbReference>
<gene>
    <name evidence="3" type="ORF">AFUS01_LOCUS10657</name>
</gene>
<accession>A0A8J2NWS3</accession>
<dbReference type="PANTHER" id="PTHR24170:SF2">
    <property type="entry name" value="ANKYRIN REPEAT DOMAIN-CONTAINING PROTEIN 27"/>
    <property type="match status" value="1"/>
</dbReference>
<dbReference type="GO" id="GO:0005769">
    <property type="term" value="C:early endosome"/>
    <property type="evidence" value="ECO:0007669"/>
    <property type="project" value="TreeGrafter"/>
</dbReference>
<feature type="repeat" description="ANK" evidence="1">
    <location>
        <begin position="557"/>
        <end position="589"/>
    </location>
</feature>
<reference evidence="3" key="1">
    <citation type="submission" date="2021-06" db="EMBL/GenBank/DDBJ databases">
        <authorList>
            <person name="Hodson N. C."/>
            <person name="Mongue J. A."/>
            <person name="Jaron S. K."/>
        </authorList>
    </citation>
    <scope>NUCLEOTIDE SEQUENCE</scope>
</reference>
<dbReference type="InterPro" id="IPR051248">
    <property type="entry name" value="UPF0507/Ank_repeat_27"/>
</dbReference>
<keyword evidence="1" id="KW-0040">ANK repeat</keyword>
<dbReference type="GO" id="GO:0005770">
    <property type="term" value="C:late endosome"/>
    <property type="evidence" value="ECO:0007669"/>
    <property type="project" value="TreeGrafter"/>
</dbReference>
<evidence type="ECO:0000313" key="4">
    <source>
        <dbReference type="Proteomes" id="UP000708208"/>
    </source>
</evidence>
<protein>
    <recommendedName>
        <fullName evidence="2">VPS9 domain-containing protein</fullName>
    </recommendedName>
</protein>
<dbReference type="AlphaFoldDB" id="A0A8J2NWS3"/>
<dbReference type="GO" id="GO:0097422">
    <property type="term" value="C:tubular endosome"/>
    <property type="evidence" value="ECO:0007669"/>
    <property type="project" value="TreeGrafter"/>
</dbReference>
<dbReference type="GO" id="GO:0045022">
    <property type="term" value="P:early endosome to late endosome transport"/>
    <property type="evidence" value="ECO:0007669"/>
    <property type="project" value="TreeGrafter"/>
</dbReference>
<evidence type="ECO:0000259" key="2">
    <source>
        <dbReference type="PROSITE" id="PS51205"/>
    </source>
</evidence>
<dbReference type="Pfam" id="PF12796">
    <property type="entry name" value="Ank_2"/>
    <property type="match status" value="3"/>
</dbReference>
<dbReference type="OrthoDB" id="411646at2759"/>
<dbReference type="GO" id="GO:0000149">
    <property type="term" value="F:SNARE binding"/>
    <property type="evidence" value="ECO:0007669"/>
    <property type="project" value="TreeGrafter"/>
</dbReference>
<evidence type="ECO:0000256" key="1">
    <source>
        <dbReference type="PROSITE-ProRule" id="PRU00023"/>
    </source>
</evidence>
<sequence>PLAKLNCLKRTLRHMRPDPLIDTADTSAISTDELLPIWVYLIVKTPLANWNAQLQYLTTFRFSTENQSDNENSFYMVTLEAALAHLKTGKVLGLAEGERDVGVACELADTTLPNGHHKEPSDSLMAEMFLAVKTGNSLRLEELIAEYEAARKMQKVEVIKVDPSLLCHPLCDCERCSTLVTPEPAEPIMTPVTELATEDGSTLLHMACIFGRPKIVDFLVSIGVSMEVTDSQGATPLHLAASRGHQNALLLLLHAGASLEPLDKMGRTPLHLAAQNGHEGCVKALVYYAEHSRQSLNFSSKDFNGNTPLHDASRWGFQGIVQLLVENGASISATNNRLSTPVDCAHDIHIIRILQRSARPNQAVPAFVTKNQSLRKTFLRSSTRASMKSQTFRRHSCIIAPSTIQGLDILRENVVHQTPEPPESEPAAEDFIINSCATVEDVRRISRDESKHVRKISTESLDNISVAILPELPAVMGVKRKRENQSRDMRKLFSSIALGDVPLSLFYLGIPADELESSENSKAVLERIPVCHPLCPCKRCVAKSGGLGLDINKKNLDGLTPLHMAVQHGLLSLVKVLYRFGADVNINIGYDNMSTLQYARTKGFDDIVAFLQTHGAT</sequence>
<name>A0A8J2NWS3_9HEXA</name>
<feature type="repeat" description="ANK" evidence="1">
    <location>
        <begin position="304"/>
        <end position="336"/>
    </location>
</feature>
<keyword evidence="4" id="KW-1185">Reference proteome</keyword>
<comment type="caution">
    <text evidence="3">The sequence shown here is derived from an EMBL/GenBank/DDBJ whole genome shotgun (WGS) entry which is preliminary data.</text>
</comment>
<dbReference type="PANTHER" id="PTHR24170">
    <property type="entry name" value="ANKYRIN REPEAT DOMAIN-CONTAINING PROTEIN 27"/>
    <property type="match status" value="1"/>
</dbReference>
<dbReference type="GO" id="GO:0005085">
    <property type="term" value="F:guanyl-nucleotide exchange factor activity"/>
    <property type="evidence" value="ECO:0007669"/>
    <property type="project" value="TreeGrafter"/>
</dbReference>
<dbReference type="InterPro" id="IPR002110">
    <property type="entry name" value="Ankyrin_rpt"/>
</dbReference>
<proteinExistence type="predicted"/>
<feature type="non-terminal residue" evidence="3">
    <location>
        <position position="1"/>
    </location>
</feature>
<dbReference type="InterPro" id="IPR003123">
    <property type="entry name" value="VPS9"/>
</dbReference>
<dbReference type="EMBL" id="CAJVCH010079488">
    <property type="protein sequence ID" value="CAG7721442.1"/>
    <property type="molecule type" value="Genomic_DNA"/>
</dbReference>
<dbReference type="Pfam" id="PF02204">
    <property type="entry name" value="VPS9"/>
    <property type="match status" value="1"/>
</dbReference>
<dbReference type="Proteomes" id="UP000708208">
    <property type="component" value="Unassembled WGS sequence"/>
</dbReference>
<dbReference type="PROSITE" id="PS50297">
    <property type="entry name" value="ANK_REP_REGION"/>
    <property type="match status" value="5"/>
</dbReference>